<keyword evidence="2" id="KW-1185">Reference proteome</keyword>
<organism evidence="1 2">
    <name type="scientific">Trifolium medium</name>
    <dbReference type="NCBI Taxonomy" id="97028"/>
    <lineage>
        <taxon>Eukaryota</taxon>
        <taxon>Viridiplantae</taxon>
        <taxon>Streptophyta</taxon>
        <taxon>Embryophyta</taxon>
        <taxon>Tracheophyta</taxon>
        <taxon>Spermatophyta</taxon>
        <taxon>Magnoliopsida</taxon>
        <taxon>eudicotyledons</taxon>
        <taxon>Gunneridae</taxon>
        <taxon>Pentapetalae</taxon>
        <taxon>rosids</taxon>
        <taxon>fabids</taxon>
        <taxon>Fabales</taxon>
        <taxon>Fabaceae</taxon>
        <taxon>Papilionoideae</taxon>
        <taxon>50 kb inversion clade</taxon>
        <taxon>NPAAA clade</taxon>
        <taxon>Hologalegina</taxon>
        <taxon>IRL clade</taxon>
        <taxon>Trifolieae</taxon>
        <taxon>Trifolium</taxon>
    </lineage>
</organism>
<proteinExistence type="predicted"/>
<reference evidence="1 2" key="1">
    <citation type="journal article" date="2018" name="Front. Plant Sci.">
        <title>Red Clover (Trifolium pratense) and Zigzag Clover (T. medium) - A Picture of Genomic Similarities and Differences.</title>
        <authorList>
            <person name="Dluhosova J."/>
            <person name="Istvanek J."/>
            <person name="Nedelnik J."/>
            <person name="Repkova J."/>
        </authorList>
    </citation>
    <scope>NUCLEOTIDE SEQUENCE [LARGE SCALE GENOMIC DNA]</scope>
    <source>
        <strain evidence="2">cv. 10/8</strain>
        <tissue evidence="1">Leaf</tissue>
    </source>
</reference>
<dbReference type="AlphaFoldDB" id="A0A392RNY4"/>
<evidence type="ECO:0000313" key="2">
    <source>
        <dbReference type="Proteomes" id="UP000265520"/>
    </source>
</evidence>
<evidence type="ECO:0000313" key="1">
    <source>
        <dbReference type="EMBL" id="MCI37804.1"/>
    </source>
</evidence>
<dbReference type="Proteomes" id="UP000265520">
    <property type="component" value="Unassembled WGS sequence"/>
</dbReference>
<feature type="non-terminal residue" evidence="1">
    <location>
        <position position="1"/>
    </location>
</feature>
<dbReference type="EMBL" id="LXQA010248502">
    <property type="protein sequence ID" value="MCI37804.1"/>
    <property type="molecule type" value="Genomic_DNA"/>
</dbReference>
<sequence>EDTDEGGENKCREALETCILGLMLSSEFGGDGGSGVVGNWLLVCCGDDIVGVVGS</sequence>
<accession>A0A392RNY4</accession>
<name>A0A392RNY4_9FABA</name>
<comment type="caution">
    <text evidence="1">The sequence shown here is derived from an EMBL/GenBank/DDBJ whole genome shotgun (WGS) entry which is preliminary data.</text>
</comment>
<protein>
    <submittedName>
        <fullName evidence="1">Uncharacterized protein</fullName>
    </submittedName>
</protein>